<dbReference type="InterPro" id="IPR038765">
    <property type="entry name" value="Papain-like_cys_pep_sf"/>
</dbReference>
<dbReference type="InterPro" id="IPR023346">
    <property type="entry name" value="Lysozyme-like_dom_sf"/>
</dbReference>
<name>A0A919BWJ6_STRFL</name>
<evidence type="ECO:0000256" key="1">
    <source>
        <dbReference type="ARBA" id="ARBA00007074"/>
    </source>
</evidence>
<dbReference type="InterPro" id="IPR000064">
    <property type="entry name" value="NLP_P60_dom"/>
</dbReference>
<dbReference type="GO" id="GO:0008234">
    <property type="term" value="F:cysteine-type peptidase activity"/>
    <property type="evidence" value="ECO:0007669"/>
    <property type="project" value="UniProtKB-KW"/>
</dbReference>
<dbReference type="CDD" id="cd13399">
    <property type="entry name" value="Slt35-like"/>
    <property type="match status" value="1"/>
</dbReference>
<dbReference type="AlphaFoldDB" id="A0A919BWJ6"/>
<dbReference type="Gene3D" id="2.70.70.10">
    <property type="entry name" value="Glucose Permease (Domain IIA)"/>
    <property type="match status" value="1"/>
</dbReference>
<dbReference type="InterPro" id="IPR050570">
    <property type="entry name" value="Cell_wall_metabolism_enzyme"/>
</dbReference>
<evidence type="ECO:0000256" key="4">
    <source>
        <dbReference type="ARBA" id="ARBA00022807"/>
    </source>
</evidence>
<dbReference type="Pfam" id="PF01464">
    <property type="entry name" value="SLT"/>
    <property type="match status" value="1"/>
</dbReference>
<dbReference type="RefSeq" id="WP_229915773.1">
    <property type="nucleotide sequence ID" value="NZ_BNBE01000003.1"/>
</dbReference>
<dbReference type="Gene3D" id="1.10.530.10">
    <property type="match status" value="1"/>
</dbReference>
<comment type="similarity">
    <text evidence="1">Belongs to the peptidase C40 family.</text>
</comment>
<dbReference type="GO" id="GO:0004222">
    <property type="term" value="F:metalloendopeptidase activity"/>
    <property type="evidence" value="ECO:0007669"/>
    <property type="project" value="TreeGrafter"/>
</dbReference>
<evidence type="ECO:0000256" key="3">
    <source>
        <dbReference type="ARBA" id="ARBA00022801"/>
    </source>
</evidence>
<reference evidence="6" key="2">
    <citation type="submission" date="2020-09" db="EMBL/GenBank/DDBJ databases">
        <authorList>
            <person name="Sun Q."/>
            <person name="Ohkuma M."/>
        </authorList>
    </citation>
    <scope>NUCLEOTIDE SEQUENCE</scope>
    <source>
        <strain evidence="6">JCM 4122</strain>
    </source>
</reference>
<protein>
    <recommendedName>
        <fullName evidence="5">NlpC/P60 domain-containing protein</fullName>
    </recommendedName>
</protein>
<dbReference type="EMBL" id="BNBE01000003">
    <property type="protein sequence ID" value="GHG22776.1"/>
    <property type="molecule type" value="Genomic_DNA"/>
</dbReference>
<proteinExistence type="inferred from homology"/>
<evidence type="ECO:0000256" key="2">
    <source>
        <dbReference type="ARBA" id="ARBA00022670"/>
    </source>
</evidence>
<dbReference type="SUPFAM" id="SSF54001">
    <property type="entry name" value="Cysteine proteinases"/>
    <property type="match status" value="1"/>
</dbReference>
<sequence>MKKTLMNLGIAWLCFCALIVAAVIAIVTKLGSDNTGNDIQNAGFGGGISKSADVPDWLRTLIYNAISKYGCPEVTPALLAAQLYQESSFDPKAESYKIVKKKDGTKVKVPLAQGIAQFIPGTWKTHGKDGDGDGDKDVWDPVDAVPAAVDYDCDLAEDVRNVPGDKSDNMLAAYNAGPFKVQKYNGIPPYEETRRYVREIRERAEKWAAPMEGKVSDGLASVVAGAKEALGTPYLFGGNCKPPFSDGNRCDCSSLVKYAWSKVGVNLPRTSYAQVGIGTLVKSVNDLRPGDLIFTGGSAAHPEHVSMYIGESKVIDAPRTGHNVRIEPLSYWKSRILIMKRPNYTEPRTGGVSGTWVAPVANDTIGTGYRVSGSMWSSGYHTGIDFPVPTGTAIRAVGPGTVVTAGWNRAYGYQVVIRHGDGKYSQYAHLSSLIVMDGQKVKGGDRIGYSGATGNVSGPHLHFEIRTGPGYGSDIDPLRYLRSQGVKI</sequence>
<dbReference type="CDD" id="cd12797">
    <property type="entry name" value="M23_peptidase"/>
    <property type="match status" value="1"/>
</dbReference>
<dbReference type="PROSITE" id="PS51935">
    <property type="entry name" value="NLPC_P60"/>
    <property type="match status" value="1"/>
</dbReference>
<comment type="caution">
    <text evidence="6">The sequence shown here is derived from an EMBL/GenBank/DDBJ whole genome shotgun (WGS) entry which is preliminary data.</text>
</comment>
<dbReference type="Pfam" id="PF00877">
    <property type="entry name" value="NLPC_P60"/>
    <property type="match status" value="1"/>
</dbReference>
<organism evidence="6 7">
    <name type="scientific">Streptomyces filamentosus</name>
    <name type="common">Streptomyces roseosporus</name>
    <dbReference type="NCBI Taxonomy" id="67294"/>
    <lineage>
        <taxon>Bacteria</taxon>
        <taxon>Bacillati</taxon>
        <taxon>Actinomycetota</taxon>
        <taxon>Actinomycetes</taxon>
        <taxon>Kitasatosporales</taxon>
        <taxon>Streptomycetaceae</taxon>
        <taxon>Streptomyces</taxon>
    </lineage>
</organism>
<dbReference type="InterPro" id="IPR008258">
    <property type="entry name" value="Transglycosylase_SLT_dom_1"/>
</dbReference>
<evidence type="ECO:0000313" key="7">
    <source>
        <dbReference type="Proteomes" id="UP000632849"/>
    </source>
</evidence>
<dbReference type="PANTHER" id="PTHR21666">
    <property type="entry name" value="PEPTIDASE-RELATED"/>
    <property type="match status" value="1"/>
</dbReference>
<dbReference type="InterPro" id="IPR016047">
    <property type="entry name" value="M23ase_b-sheet_dom"/>
</dbReference>
<dbReference type="FunFam" id="2.70.70.10:FF:000013">
    <property type="entry name" value="Peptidase family M23"/>
    <property type="match status" value="1"/>
</dbReference>
<keyword evidence="7" id="KW-1185">Reference proteome</keyword>
<accession>A0A919BWJ6</accession>
<gene>
    <name evidence="6" type="ORF">GCM10017667_68440</name>
</gene>
<dbReference type="Proteomes" id="UP000632849">
    <property type="component" value="Unassembled WGS sequence"/>
</dbReference>
<dbReference type="Pfam" id="PF01551">
    <property type="entry name" value="Peptidase_M23"/>
    <property type="match status" value="1"/>
</dbReference>
<dbReference type="SUPFAM" id="SSF51261">
    <property type="entry name" value="Duplicated hybrid motif"/>
    <property type="match status" value="1"/>
</dbReference>
<dbReference type="InterPro" id="IPR011055">
    <property type="entry name" value="Dup_hybrid_motif"/>
</dbReference>
<feature type="domain" description="NlpC/P60" evidence="5">
    <location>
        <begin position="216"/>
        <end position="343"/>
    </location>
</feature>
<dbReference type="PANTHER" id="PTHR21666:SF270">
    <property type="entry name" value="MUREIN HYDROLASE ACTIVATOR ENVC"/>
    <property type="match status" value="1"/>
</dbReference>
<keyword evidence="2" id="KW-0645">Protease</keyword>
<keyword evidence="3" id="KW-0378">Hydrolase</keyword>
<keyword evidence="4" id="KW-0788">Thiol protease</keyword>
<dbReference type="SUPFAM" id="SSF53955">
    <property type="entry name" value="Lysozyme-like"/>
    <property type="match status" value="1"/>
</dbReference>
<reference evidence="6" key="1">
    <citation type="journal article" date="2014" name="Int. J. Syst. Evol. Microbiol.">
        <title>Complete genome sequence of Corynebacterium casei LMG S-19264T (=DSM 44701T), isolated from a smear-ripened cheese.</title>
        <authorList>
            <consortium name="US DOE Joint Genome Institute (JGI-PGF)"/>
            <person name="Walter F."/>
            <person name="Albersmeier A."/>
            <person name="Kalinowski J."/>
            <person name="Ruckert C."/>
        </authorList>
    </citation>
    <scope>NUCLEOTIDE SEQUENCE</scope>
    <source>
        <strain evidence="6">JCM 4122</strain>
    </source>
</reference>
<evidence type="ECO:0000313" key="6">
    <source>
        <dbReference type="EMBL" id="GHG22776.1"/>
    </source>
</evidence>
<evidence type="ECO:0000259" key="5">
    <source>
        <dbReference type="PROSITE" id="PS51935"/>
    </source>
</evidence>
<dbReference type="GO" id="GO:0006508">
    <property type="term" value="P:proteolysis"/>
    <property type="evidence" value="ECO:0007669"/>
    <property type="project" value="UniProtKB-KW"/>
</dbReference>
<dbReference type="Gene3D" id="3.90.1720.10">
    <property type="entry name" value="endopeptidase domain like (from Nostoc punctiforme)"/>
    <property type="match status" value="1"/>
</dbReference>